<dbReference type="Gene3D" id="1.10.10.10">
    <property type="entry name" value="Winged helix-like DNA-binding domain superfamily/Winged helix DNA-binding domain"/>
    <property type="match status" value="1"/>
</dbReference>
<evidence type="ECO:0000259" key="2">
    <source>
        <dbReference type="PROSITE" id="PS51504"/>
    </source>
</evidence>
<evidence type="ECO:0000256" key="1">
    <source>
        <dbReference type="SAM" id="MobiDB-lite"/>
    </source>
</evidence>
<dbReference type="InterPro" id="IPR036390">
    <property type="entry name" value="WH_DNA-bd_sf"/>
</dbReference>
<evidence type="ECO:0000313" key="4">
    <source>
        <dbReference type="Proteomes" id="UP001221898"/>
    </source>
</evidence>
<dbReference type="InterPro" id="IPR036388">
    <property type="entry name" value="WH-like_DNA-bd_sf"/>
</dbReference>
<gene>
    <name evidence="3" type="ORF">AAFF_G00201190</name>
</gene>
<dbReference type="GO" id="GO:0003677">
    <property type="term" value="F:DNA binding"/>
    <property type="evidence" value="ECO:0007669"/>
    <property type="project" value="InterPro"/>
</dbReference>
<comment type="caution">
    <text evidence="3">The sequence shown here is derived from an EMBL/GenBank/DDBJ whole genome shotgun (WGS) entry which is preliminary data.</text>
</comment>
<dbReference type="PROSITE" id="PS51504">
    <property type="entry name" value="H15"/>
    <property type="match status" value="1"/>
</dbReference>
<feature type="compositionally biased region" description="Basic residues" evidence="1">
    <location>
        <begin position="112"/>
        <end position="138"/>
    </location>
</feature>
<name>A0AAD7SWU0_9TELE</name>
<dbReference type="GO" id="GO:0000786">
    <property type="term" value="C:nucleosome"/>
    <property type="evidence" value="ECO:0007669"/>
    <property type="project" value="InterPro"/>
</dbReference>
<dbReference type="SMART" id="SM00526">
    <property type="entry name" value="H15"/>
    <property type="match status" value="1"/>
</dbReference>
<dbReference type="EMBL" id="JAINUG010000027">
    <property type="protein sequence ID" value="KAJ8410138.1"/>
    <property type="molecule type" value="Genomic_DNA"/>
</dbReference>
<sequence length="138" mass="14458">MARKRAAASPKKACCSYRGVSELIVEAVSASKERSGVSMACLEKALAAGGYDVAHNVSQVKQAVKSLVTKGALLQSTGTGGSVCLMLNVGAKASKGYSPSPKKVQMRDAPRKAARSPKKTKAPKRKAAKAKRTARKKK</sequence>
<dbReference type="SUPFAM" id="SSF46785">
    <property type="entry name" value="Winged helix' DNA-binding domain"/>
    <property type="match status" value="1"/>
</dbReference>
<organism evidence="3 4">
    <name type="scientific">Aldrovandia affinis</name>
    <dbReference type="NCBI Taxonomy" id="143900"/>
    <lineage>
        <taxon>Eukaryota</taxon>
        <taxon>Metazoa</taxon>
        <taxon>Chordata</taxon>
        <taxon>Craniata</taxon>
        <taxon>Vertebrata</taxon>
        <taxon>Euteleostomi</taxon>
        <taxon>Actinopterygii</taxon>
        <taxon>Neopterygii</taxon>
        <taxon>Teleostei</taxon>
        <taxon>Notacanthiformes</taxon>
        <taxon>Halosauridae</taxon>
        <taxon>Aldrovandia</taxon>
    </lineage>
</organism>
<accession>A0AAD7SWU0</accession>
<protein>
    <recommendedName>
        <fullName evidence="2">H15 domain-containing protein</fullName>
    </recommendedName>
</protein>
<feature type="region of interest" description="Disordered" evidence="1">
    <location>
        <begin position="93"/>
        <end position="138"/>
    </location>
</feature>
<evidence type="ECO:0000313" key="3">
    <source>
        <dbReference type="EMBL" id="KAJ8410138.1"/>
    </source>
</evidence>
<dbReference type="CDD" id="cd00073">
    <property type="entry name" value="H15"/>
    <property type="match status" value="1"/>
</dbReference>
<keyword evidence="4" id="KW-1185">Reference proteome</keyword>
<feature type="domain" description="H15" evidence="2">
    <location>
        <begin position="16"/>
        <end position="89"/>
    </location>
</feature>
<proteinExistence type="predicted"/>
<dbReference type="InterPro" id="IPR005818">
    <property type="entry name" value="Histone_H1/H5_H15"/>
</dbReference>
<dbReference type="GO" id="GO:0006334">
    <property type="term" value="P:nucleosome assembly"/>
    <property type="evidence" value="ECO:0007669"/>
    <property type="project" value="InterPro"/>
</dbReference>
<dbReference type="Proteomes" id="UP001221898">
    <property type="component" value="Unassembled WGS sequence"/>
</dbReference>
<reference evidence="3" key="1">
    <citation type="journal article" date="2023" name="Science">
        <title>Genome structures resolve the early diversification of teleost fishes.</title>
        <authorList>
            <person name="Parey E."/>
            <person name="Louis A."/>
            <person name="Montfort J."/>
            <person name="Bouchez O."/>
            <person name="Roques C."/>
            <person name="Iampietro C."/>
            <person name="Lluch J."/>
            <person name="Castinel A."/>
            <person name="Donnadieu C."/>
            <person name="Desvignes T."/>
            <person name="Floi Bucao C."/>
            <person name="Jouanno E."/>
            <person name="Wen M."/>
            <person name="Mejri S."/>
            <person name="Dirks R."/>
            <person name="Jansen H."/>
            <person name="Henkel C."/>
            <person name="Chen W.J."/>
            <person name="Zahm M."/>
            <person name="Cabau C."/>
            <person name="Klopp C."/>
            <person name="Thompson A.W."/>
            <person name="Robinson-Rechavi M."/>
            <person name="Braasch I."/>
            <person name="Lecointre G."/>
            <person name="Bobe J."/>
            <person name="Postlethwait J.H."/>
            <person name="Berthelot C."/>
            <person name="Roest Crollius H."/>
            <person name="Guiguen Y."/>
        </authorList>
    </citation>
    <scope>NUCLEOTIDE SEQUENCE</scope>
    <source>
        <strain evidence="3">NC1722</strain>
    </source>
</reference>
<dbReference type="Pfam" id="PF00538">
    <property type="entry name" value="Linker_histone"/>
    <property type="match status" value="1"/>
</dbReference>
<dbReference type="AlphaFoldDB" id="A0AAD7SWU0"/>